<feature type="domain" description="AAA" evidence="3">
    <location>
        <begin position="22"/>
        <end position="181"/>
    </location>
</feature>
<dbReference type="PANTHER" id="PTHR43384">
    <property type="entry name" value="SEPTUM SITE-DETERMINING PROTEIN MIND HOMOLOG, CHLOROPLASTIC-RELATED"/>
    <property type="match status" value="1"/>
</dbReference>
<dbReference type="Proteomes" id="UP001176021">
    <property type="component" value="Unassembled WGS sequence"/>
</dbReference>
<dbReference type="InterPro" id="IPR050625">
    <property type="entry name" value="ParA/MinD_ATPase"/>
</dbReference>
<dbReference type="Gene3D" id="3.40.50.300">
    <property type="entry name" value="P-loop containing nucleotide triphosphate hydrolases"/>
    <property type="match status" value="1"/>
</dbReference>
<evidence type="ECO:0000256" key="1">
    <source>
        <dbReference type="ARBA" id="ARBA00022741"/>
    </source>
</evidence>
<accession>A0ABT8QKK5</accession>
<keyword evidence="5" id="KW-1185">Reference proteome</keyword>
<dbReference type="CDD" id="cd02038">
    <property type="entry name" value="FlhG-like"/>
    <property type="match status" value="1"/>
</dbReference>
<reference evidence="4" key="1">
    <citation type="submission" date="2022-05" db="EMBL/GenBank/DDBJ databases">
        <title>Expanded diversity of anoxic marine methylotrophy in a Black Sea sulfate reducing microorganism.</title>
        <authorList>
            <person name="Fischer P.Q."/>
            <person name="Stams A.J.M."/>
            <person name="Villanueva L."/>
            <person name="Sousa D.Z."/>
        </authorList>
    </citation>
    <scope>NUCLEOTIDE SEQUENCE</scope>
    <source>
        <strain evidence="4">P130</strain>
    </source>
</reference>
<protein>
    <submittedName>
        <fullName evidence="4">MinD/ParA family protein</fullName>
    </submittedName>
</protein>
<evidence type="ECO:0000256" key="2">
    <source>
        <dbReference type="ARBA" id="ARBA00022840"/>
    </source>
</evidence>
<evidence type="ECO:0000313" key="4">
    <source>
        <dbReference type="EMBL" id="MDO0821795.1"/>
    </source>
</evidence>
<dbReference type="InterPro" id="IPR025501">
    <property type="entry name" value="MinD_FleN"/>
</dbReference>
<dbReference type="PANTHER" id="PTHR43384:SF4">
    <property type="entry name" value="CELLULOSE BIOSYNTHESIS PROTEIN BCSQ-RELATED"/>
    <property type="match status" value="1"/>
</dbReference>
<gene>
    <name evidence="4" type="ORF">M8H41_02820</name>
</gene>
<name>A0ABT8QKK5_9FIRM</name>
<dbReference type="InterPro" id="IPR033875">
    <property type="entry name" value="FlhG"/>
</dbReference>
<dbReference type="InterPro" id="IPR025669">
    <property type="entry name" value="AAA_dom"/>
</dbReference>
<dbReference type="InterPro" id="IPR027417">
    <property type="entry name" value="P-loop_NTPase"/>
</dbReference>
<evidence type="ECO:0000259" key="3">
    <source>
        <dbReference type="Pfam" id="PF13614"/>
    </source>
</evidence>
<dbReference type="PIRSF" id="PIRSF003092">
    <property type="entry name" value="MinD"/>
    <property type="match status" value="1"/>
</dbReference>
<dbReference type="RefSeq" id="WP_252468319.1">
    <property type="nucleotide sequence ID" value="NZ_JAMHFY010000005.1"/>
</dbReference>
<dbReference type="EMBL" id="JAMJEV010000002">
    <property type="protein sequence ID" value="MDO0821795.1"/>
    <property type="molecule type" value="Genomic_DNA"/>
</dbReference>
<dbReference type="Pfam" id="PF13614">
    <property type="entry name" value="AAA_31"/>
    <property type="match status" value="1"/>
</dbReference>
<dbReference type="SUPFAM" id="SSF52540">
    <property type="entry name" value="P-loop containing nucleoside triphosphate hydrolases"/>
    <property type="match status" value="1"/>
</dbReference>
<evidence type="ECO:0000313" key="5">
    <source>
        <dbReference type="Proteomes" id="UP001176021"/>
    </source>
</evidence>
<comment type="caution">
    <text evidence="4">The sequence shown here is derived from an EMBL/GenBank/DDBJ whole genome shotgun (WGS) entry which is preliminary data.</text>
</comment>
<organism evidence="4 5">
    <name type="scientific">Desulfosporosinus nitroreducens</name>
    <dbReference type="NCBI Taxonomy" id="2018668"/>
    <lineage>
        <taxon>Bacteria</taxon>
        <taxon>Bacillati</taxon>
        <taxon>Bacillota</taxon>
        <taxon>Clostridia</taxon>
        <taxon>Eubacteriales</taxon>
        <taxon>Desulfitobacteriaceae</taxon>
        <taxon>Desulfosporosinus</taxon>
    </lineage>
</organism>
<keyword evidence="2" id="KW-0067">ATP-binding</keyword>
<sequence>MNDQVSALRDLVSRNKHRQSKMRVIAVSSGKGGVGKTSFTVNLALALAEFGQRIVILDGDLGLANVDIAFGLSARYTIEHLLSGEKTIEQILLSAPRGIGIIPGGSGVQKLANLERDKLSNVLVNLGRLEKIADLLIIDTGAGLGHSVMNFLQAADDIIMVITPEPTSLTDAYGLLKSLRQEASEASIHVVINRVQTEKDALATFKRLETVVRKFLDGSLNLLGWVYDDPLVGRSVMQQEPLGIKFPESSAYRCIQWIAGKVAGISLHPPRQAGGVGGFLGKLLRSFK</sequence>
<keyword evidence="1" id="KW-0547">Nucleotide-binding</keyword>
<proteinExistence type="predicted"/>